<dbReference type="Proteomes" id="UP000005139">
    <property type="component" value="Unassembled WGS sequence"/>
</dbReference>
<feature type="transmembrane region" description="Helical" evidence="1">
    <location>
        <begin position="28"/>
        <end position="48"/>
    </location>
</feature>
<name>A1HLR0_9FIRM</name>
<dbReference type="PANTHER" id="PTHR14969">
    <property type="entry name" value="SPHINGOSINE-1-PHOSPHATE PHOSPHOHYDROLASE"/>
    <property type="match status" value="1"/>
</dbReference>
<dbReference type="InterPro" id="IPR000326">
    <property type="entry name" value="PAP2/HPO"/>
</dbReference>
<sequence>MFYDNMLLKLINSFAGHWIWLDKAMMAISQYGPAVFGIYLIGLWFGGGSKDEVEQNRRRAMYAFFSALLALGINQIICHAWFRERPYVHNPVNRLLPVSEDPSFPSDHAAGAFSIAGSLMGHVVGGKALMLFAGLVALSRVYVGLHYPSDILGGMLVGLISSWIVERNKAILEKPAALLFTLWHMIEAKLPIARLEKVNNR</sequence>
<dbReference type="Pfam" id="PF01569">
    <property type="entry name" value="PAP2"/>
    <property type="match status" value="1"/>
</dbReference>
<dbReference type="GO" id="GO:0050380">
    <property type="term" value="F:undecaprenyl-diphosphatase activity"/>
    <property type="evidence" value="ECO:0007669"/>
    <property type="project" value="InterPro"/>
</dbReference>
<evidence type="ECO:0000313" key="4">
    <source>
        <dbReference type="Proteomes" id="UP000005139"/>
    </source>
</evidence>
<comment type="caution">
    <text evidence="3">The sequence shown here is derived from an EMBL/GenBank/DDBJ whole genome shotgun (WGS) entry which is preliminary data.</text>
</comment>
<accession>A1HLR0</accession>
<feature type="transmembrane region" description="Helical" evidence="1">
    <location>
        <begin position="112"/>
        <end position="138"/>
    </location>
</feature>
<dbReference type="EMBL" id="AAWL01000001">
    <property type="protein sequence ID" value="EAX48767.1"/>
    <property type="molecule type" value="Genomic_DNA"/>
</dbReference>
<dbReference type="SUPFAM" id="SSF48317">
    <property type="entry name" value="Acid phosphatase/Vanadium-dependent haloperoxidase"/>
    <property type="match status" value="1"/>
</dbReference>
<feature type="transmembrane region" description="Helical" evidence="1">
    <location>
        <begin position="60"/>
        <end position="82"/>
    </location>
</feature>
<protein>
    <submittedName>
        <fullName evidence="3">Phosphoesterase, PA-phosphatase related</fullName>
    </submittedName>
</protein>
<dbReference type="AlphaFoldDB" id="A1HLR0"/>
<reference evidence="3 4" key="1">
    <citation type="submission" date="2007-01" db="EMBL/GenBank/DDBJ databases">
        <title>Annotation of the draft genome assembly of Thermosinus carboxydivorans Nor1.</title>
        <authorList>
            <consortium name="US DOE Joint Genome Institute (JGI-ORNL)"/>
            <person name="Larimer F."/>
            <person name="Land M."/>
            <person name="Hauser L."/>
        </authorList>
    </citation>
    <scope>NUCLEOTIDE SEQUENCE [LARGE SCALE GENOMIC DNA]</scope>
    <source>
        <strain evidence="3 4">Nor1</strain>
    </source>
</reference>
<feature type="transmembrane region" description="Helical" evidence="1">
    <location>
        <begin position="145"/>
        <end position="165"/>
    </location>
</feature>
<keyword evidence="1" id="KW-0472">Membrane</keyword>
<dbReference type="OrthoDB" id="9789113at2"/>
<dbReference type="SMART" id="SM00014">
    <property type="entry name" value="acidPPc"/>
    <property type="match status" value="1"/>
</dbReference>
<evidence type="ECO:0000256" key="1">
    <source>
        <dbReference type="SAM" id="Phobius"/>
    </source>
</evidence>
<keyword evidence="1" id="KW-0812">Transmembrane</keyword>
<dbReference type="Gene3D" id="1.20.144.10">
    <property type="entry name" value="Phosphatidic acid phosphatase type 2/haloperoxidase"/>
    <property type="match status" value="1"/>
</dbReference>
<keyword evidence="4" id="KW-1185">Reference proteome</keyword>
<dbReference type="InterPro" id="IPR033879">
    <property type="entry name" value="UPP_Pase"/>
</dbReference>
<dbReference type="CDD" id="cd03385">
    <property type="entry name" value="PAP2_BcrC_like"/>
    <property type="match status" value="1"/>
</dbReference>
<evidence type="ECO:0000313" key="3">
    <source>
        <dbReference type="EMBL" id="EAX48767.1"/>
    </source>
</evidence>
<organism evidence="3 4">
    <name type="scientific">Thermosinus carboxydivorans Nor1</name>
    <dbReference type="NCBI Taxonomy" id="401526"/>
    <lineage>
        <taxon>Bacteria</taxon>
        <taxon>Bacillati</taxon>
        <taxon>Bacillota</taxon>
        <taxon>Negativicutes</taxon>
        <taxon>Selenomonadales</taxon>
        <taxon>Sporomusaceae</taxon>
        <taxon>Thermosinus</taxon>
    </lineage>
</organism>
<feature type="domain" description="Phosphatidic acid phosphatase type 2/haloperoxidase" evidence="2">
    <location>
        <begin position="59"/>
        <end position="166"/>
    </location>
</feature>
<keyword evidence="1" id="KW-1133">Transmembrane helix</keyword>
<gene>
    <name evidence="3" type="ORF">TcarDRAFT_2456</name>
</gene>
<dbReference type="RefSeq" id="WP_007287974.1">
    <property type="nucleotide sequence ID" value="NZ_AAWL01000001.1"/>
</dbReference>
<dbReference type="GO" id="GO:0005886">
    <property type="term" value="C:plasma membrane"/>
    <property type="evidence" value="ECO:0007669"/>
    <property type="project" value="InterPro"/>
</dbReference>
<dbReference type="PANTHER" id="PTHR14969:SF13">
    <property type="entry name" value="AT30094P"/>
    <property type="match status" value="1"/>
</dbReference>
<dbReference type="eggNOG" id="COG0671">
    <property type="taxonomic scope" value="Bacteria"/>
</dbReference>
<proteinExistence type="predicted"/>
<dbReference type="InterPro" id="IPR036938">
    <property type="entry name" value="PAP2/HPO_sf"/>
</dbReference>
<reference evidence="3 4" key="2">
    <citation type="submission" date="2007-01" db="EMBL/GenBank/DDBJ databases">
        <title>Sequencing of the draft genome and assembly of Thermosinus carboxydivorans Nor1.</title>
        <authorList>
            <consortium name="US DOE Joint Genome Institute (JGI-PGF)"/>
            <person name="Copeland A."/>
            <person name="Lucas S."/>
            <person name="Lapidus A."/>
            <person name="Barry K."/>
            <person name="Glavina del Rio T."/>
            <person name="Dalin E."/>
            <person name="Tice H."/>
            <person name="Bruce D."/>
            <person name="Pitluck S."/>
            <person name="Richardson P."/>
        </authorList>
    </citation>
    <scope>NUCLEOTIDE SEQUENCE [LARGE SCALE GENOMIC DNA]</scope>
    <source>
        <strain evidence="3 4">Nor1</strain>
    </source>
</reference>
<evidence type="ECO:0000259" key="2">
    <source>
        <dbReference type="SMART" id="SM00014"/>
    </source>
</evidence>